<protein>
    <submittedName>
        <fullName evidence="8">[FeFe] hydrogenase H-cluster radical SAM maturase HydG</fullName>
    </submittedName>
</protein>
<evidence type="ECO:0000256" key="2">
    <source>
        <dbReference type="ARBA" id="ARBA00022485"/>
    </source>
</evidence>
<evidence type="ECO:0000256" key="4">
    <source>
        <dbReference type="ARBA" id="ARBA00022723"/>
    </source>
</evidence>
<dbReference type="GO" id="GO:0051539">
    <property type="term" value="F:4 iron, 4 sulfur cluster binding"/>
    <property type="evidence" value="ECO:0007669"/>
    <property type="project" value="UniProtKB-KW"/>
</dbReference>
<dbReference type="AlphaFoldDB" id="A0A109W3L4"/>
<dbReference type="EMBL" id="CP014229">
    <property type="protein sequence ID" value="AMD88906.1"/>
    <property type="molecule type" value="Genomic_DNA"/>
</dbReference>
<dbReference type="SFLD" id="SFLDG01081">
    <property type="entry name" value="cleavage_of_the_Ca-Cb_bond_in"/>
    <property type="match status" value="1"/>
</dbReference>
<dbReference type="CDD" id="cd01335">
    <property type="entry name" value="Radical_SAM"/>
    <property type="match status" value="1"/>
</dbReference>
<dbReference type="InterPro" id="IPR007197">
    <property type="entry name" value="rSAM"/>
</dbReference>
<evidence type="ECO:0000313" key="9">
    <source>
        <dbReference type="Proteomes" id="UP000069241"/>
    </source>
</evidence>
<evidence type="ECO:0000256" key="1">
    <source>
        <dbReference type="ARBA" id="ARBA00001966"/>
    </source>
</evidence>
<keyword evidence="3" id="KW-0949">S-adenosyl-L-methionine</keyword>
<comment type="cofactor">
    <cofactor evidence="1">
        <name>[4Fe-4S] cluster</name>
        <dbReference type="ChEBI" id="CHEBI:49883"/>
    </cofactor>
</comment>
<dbReference type="SMART" id="SM00876">
    <property type="entry name" value="BATS"/>
    <property type="match status" value="1"/>
</dbReference>
<gene>
    <name evidence="8" type="ORF">AXF13_01555</name>
</gene>
<dbReference type="SUPFAM" id="SSF102114">
    <property type="entry name" value="Radical SAM enzymes"/>
    <property type="match status" value="1"/>
</dbReference>
<dbReference type="Pfam" id="PF06968">
    <property type="entry name" value="BATS"/>
    <property type="match status" value="1"/>
</dbReference>
<dbReference type="PANTHER" id="PTHR43583">
    <property type="entry name" value="2-IMINOACETATE SYNTHASE"/>
    <property type="match status" value="1"/>
</dbReference>
<keyword evidence="4" id="KW-0479">Metal-binding</keyword>
<dbReference type="GO" id="GO:0044272">
    <property type="term" value="P:sulfur compound biosynthetic process"/>
    <property type="evidence" value="ECO:0007669"/>
    <property type="project" value="UniProtKB-ARBA"/>
</dbReference>
<evidence type="ECO:0000259" key="7">
    <source>
        <dbReference type="SMART" id="SM00876"/>
    </source>
</evidence>
<reference evidence="9" key="1">
    <citation type="submission" date="2016-02" db="EMBL/GenBank/DDBJ databases">
        <authorList>
            <person name="Holder M.E."/>
            <person name="Ajami N.J."/>
            <person name="Petrosino J.F."/>
        </authorList>
    </citation>
    <scope>NUCLEOTIDE SEQUENCE [LARGE SCALE GENOMIC DNA]</scope>
    <source>
        <strain evidence="9">CCUG 45958</strain>
    </source>
</reference>
<keyword evidence="5" id="KW-0408">Iron</keyword>
<feature type="domain" description="Biotin and thiamin synthesis-associated" evidence="7">
    <location>
        <begin position="269"/>
        <end position="374"/>
    </location>
</feature>
<dbReference type="InterPro" id="IPR013785">
    <property type="entry name" value="Aldolase_TIM"/>
</dbReference>
<name>A0A109W3L4_9BACT</name>
<dbReference type="PANTHER" id="PTHR43583:SF1">
    <property type="entry name" value="2-IMINOACETATE SYNTHASE"/>
    <property type="match status" value="1"/>
</dbReference>
<dbReference type="NCBIfam" id="TIGR03955">
    <property type="entry name" value="rSAM_HydG"/>
    <property type="match status" value="1"/>
</dbReference>
<evidence type="ECO:0000256" key="6">
    <source>
        <dbReference type="ARBA" id="ARBA00023014"/>
    </source>
</evidence>
<dbReference type="InterPro" id="IPR034428">
    <property type="entry name" value="ThiH/NoCL/HydG-like"/>
</dbReference>
<dbReference type="InterPro" id="IPR024007">
    <property type="entry name" value="FeFe-hyd_mat_HydG"/>
</dbReference>
<dbReference type="GO" id="GO:0003824">
    <property type="term" value="F:catalytic activity"/>
    <property type="evidence" value="ECO:0007669"/>
    <property type="project" value="InterPro"/>
</dbReference>
<keyword evidence="9" id="KW-1185">Reference proteome</keyword>
<dbReference type="GO" id="GO:0046872">
    <property type="term" value="F:metal ion binding"/>
    <property type="evidence" value="ECO:0007669"/>
    <property type="project" value="UniProtKB-KW"/>
</dbReference>
<dbReference type="RefSeq" id="WP_008685292.1">
    <property type="nucleotide sequence ID" value="NZ_CP014229.1"/>
</dbReference>
<keyword evidence="6" id="KW-0411">Iron-sulfur</keyword>
<dbReference type="InterPro" id="IPR058240">
    <property type="entry name" value="rSAM_sf"/>
</dbReference>
<proteinExistence type="predicted"/>
<dbReference type="SFLD" id="SFLDG01060">
    <property type="entry name" value="BATS_domain_containing"/>
    <property type="match status" value="1"/>
</dbReference>
<dbReference type="STRING" id="44742.AXF13_01555"/>
<evidence type="ECO:0000256" key="5">
    <source>
        <dbReference type="ARBA" id="ARBA00023004"/>
    </source>
</evidence>
<dbReference type="Proteomes" id="UP000069241">
    <property type="component" value="Chromosome"/>
</dbReference>
<evidence type="ECO:0000313" key="8">
    <source>
        <dbReference type="EMBL" id="AMD88906.1"/>
    </source>
</evidence>
<dbReference type="GO" id="GO:0042364">
    <property type="term" value="P:water-soluble vitamin biosynthetic process"/>
    <property type="evidence" value="ECO:0007669"/>
    <property type="project" value="UniProtKB-ARBA"/>
</dbReference>
<dbReference type="KEGG" id="dfi:AXF13_01555"/>
<organism evidence="8 9">
    <name type="scientific">Desulfovibrio fairfieldensis</name>
    <dbReference type="NCBI Taxonomy" id="44742"/>
    <lineage>
        <taxon>Bacteria</taxon>
        <taxon>Pseudomonadati</taxon>
        <taxon>Thermodesulfobacteriota</taxon>
        <taxon>Desulfovibrionia</taxon>
        <taxon>Desulfovibrionales</taxon>
        <taxon>Desulfovibrionaceae</taxon>
        <taxon>Desulfovibrio</taxon>
    </lineage>
</organism>
<evidence type="ECO:0000256" key="3">
    <source>
        <dbReference type="ARBA" id="ARBA00022691"/>
    </source>
</evidence>
<dbReference type="InterPro" id="IPR010722">
    <property type="entry name" value="BATS_dom"/>
</dbReference>
<keyword evidence="2" id="KW-0004">4Fe-4S</keyword>
<accession>A0A109W3L4</accession>
<sequence>MPTDTLPPWLDTQAIEKALSRESAPDSAELRDILDKSLALESLGIQEAVALMRVSDAEHLALLLHTADQVKQKVYGDRIVLSAPLHISNYCGSECLYCANRRGNTAVERKYMTPPEMREAGRKLIRQGHKRVFLVSGQLPNADVEYLEEAVSVLYTAFDGVGEIRRVNINVGPLKAEEYALLQAADVGTVLIYQDTYHEASYRAAHVSGPKSDYLARLHAPDTAFQAGVGDVGLGLLLGLGPWRYDLLAVMLHAAHLTRVYDAGSRTVSMHRLRPTPGGRFKTPYPLSDGEYLRCVAITRLAVPYTGIVLTTKEPAGLWRDGCNAGCSQLLTGSVANPYESWVEAPGEKTPFPIGEDCHVDEVVRFLLEEARHLPSFCTACPRLGRSGHEFLSMVQECGMKSQCGPNSMASFMEFLLNYATPYTRRMGEKLISEKLDGLPEHERGAAERLLQKVRSGRMDEFI</sequence>
<dbReference type="Gene3D" id="3.20.20.70">
    <property type="entry name" value="Aldolase class I"/>
    <property type="match status" value="1"/>
</dbReference>
<dbReference type="Pfam" id="PF04055">
    <property type="entry name" value="Radical_SAM"/>
    <property type="match status" value="1"/>
</dbReference>
<dbReference type="SFLD" id="SFLDS00029">
    <property type="entry name" value="Radical_SAM"/>
    <property type="match status" value="1"/>
</dbReference>